<comment type="caution">
    <text evidence="2">The sequence shown here is derived from an EMBL/GenBank/DDBJ whole genome shotgun (WGS) entry which is preliminary data.</text>
</comment>
<organism evidence="2 3">
    <name type="scientific">Lentinula raphanica</name>
    <dbReference type="NCBI Taxonomy" id="153919"/>
    <lineage>
        <taxon>Eukaryota</taxon>
        <taxon>Fungi</taxon>
        <taxon>Dikarya</taxon>
        <taxon>Basidiomycota</taxon>
        <taxon>Agaricomycotina</taxon>
        <taxon>Agaricomycetes</taxon>
        <taxon>Agaricomycetidae</taxon>
        <taxon>Agaricales</taxon>
        <taxon>Marasmiineae</taxon>
        <taxon>Omphalotaceae</taxon>
        <taxon>Lentinula</taxon>
    </lineage>
</organism>
<evidence type="ECO:0000313" key="2">
    <source>
        <dbReference type="EMBL" id="KAJ3844007.1"/>
    </source>
</evidence>
<accession>A0AA38UMC3</accession>
<feature type="signal peptide" evidence="1">
    <location>
        <begin position="1"/>
        <end position="22"/>
    </location>
</feature>
<keyword evidence="1" id="KW-0732">Signal</keyword>
<reference evidence="2" key="1">
    <citation type="submission" date="2022-08" db="EMBL/GenBank/DDBJ databases">
        <authorList>
            <consortium name="DOE Joint Genome Institute"/>
            <person name="Min B."/>
            <person name="Riley R."/>
            <person name="Sierra-Patev S."/>
            <person name="Naranjo-Ortiz M."/>
            <person name="Looney B."/>
            <person name="Konkel Z."/>
            <person name="Slot J.C."/>
            <person name="Sakamoto Y."/>
            <person name="Steenwyk J.L."/>
            <person name="Rokas A."/>
            <person name="Carro J."/>
            <person name="Camarero S."/>
            <person name="Ferreira P."/>
            <person name="Molpeceres G."/>
            <person name="Ruiz-Duenas F.J."/>
            <person name="Serrano A."/>
            <person name="Henrissat B."/>
            <person name="Drula E."/>
            <person name="Hughes K.W."/>
            <person name="Mata J.L."/>
            <person name="Ishikawa N.K."/>
            <person name="Vargas-Isla R."/>
            <person name="Ushijima S."/>
            <person name="Smith C.A."/>
            <person name="Ahrendt S."/>
            <person name="Andreopoulos W."/>
            <person name="He G."/>
            <person name="Labutti K."/>
            <person name="Lipzen A."/>
            <person name="Ng V."/>
            <person name="Sandor L."/>
            <person name="Barry K."/>
            <person name="Martinez A.T."/>
            <person name="Xiao Y."/>
            <person name="Gibbons J.G."/>
            <person name="Terashima K."/>
            <person name="Hibbett D.S."/>
            <person name="Grigoriev I.V."/>
        </authorList>
    </citation>
    <scope>NUCLEOTIDE SEQUENCE</scope>
    <source>
        <strain evidence="2">TFB9207</strain>
    </source>
</reference>
<feature type="chain" id="PRO_5041448844" evidence="1">
    <location>
        <begin position="23"/>
        <end position="126"/>
    </location>
</feature>
<keyword evidence="3" id="KW-1185">Reference proteome</keyword>
<dbReference type="Proteomes" id="UP001163846">
    <property type="component" value="Unassembled WGS sequence"/>
</dbReference>
<gene>
    <name evidence="2" type="ORF">F5878DRAFT_637644</name>
</gene>
<proteinExistence type="predicted"/>
<name>A0AA38UMC3_9AGAR</name>
<dbReference type="AlphaFoldDB" id="A0AA38UMC3"/>
<dbReference type="EMBL" id="MU805962">
    <property type="protein sequence ID" value="KAJ3844007.1"/>
    <property type="molecule type" value="Genomic_DNA"/>
</dbReference>
<protein>
    <submittedName>
        <fullName evidence="2">Uncharacterized protein</fullName>
    </submittedName>
</protein>
<sequence length="126" mass="13814">MNFNSRLGLFVLLASLSSAALGAVIDVKVKHSKETCMIGGCYTDPAAAGCANHFLGGPDCDAYYCRYPDYDTKLRRVRRGPTYNEYVQDATGLGKQLQNLAQASISSELFKHWQRGEFRQVSLAAG</sequence>
<evidence type="ECO:0000313" key="3">
    <source>
        <dbReference type="Proteomes" id="UP001163846"/>
    </source>
</evidence>
<evidence type="ECO:0000256" key="1">
    <source>
        <dbReference type="SAM" id="SignalP"/>
    </source>
</evidence>